<evidence type="ECO:0000256" key="2">
    <source>
        <dbReference type="ARBA" id="ARBA00023002"/>
    </source>
</evidence>
<feature type="domain" description="Nitroreductase" evidence="3">
    <location>
        <begin position="7"/>
        <end position="59"/>
    </location>
</feature>
<dbReference type="Pfam" id="PF00881">
    <property type="entry name" value="Nitroreductase"/>
    <property type="match status" value="2"/>
</dbReference>
<organism evidence="4 5">
    <name type="scientific">Fodinisporobacter ferrooxydans</name>
    <dbReference type="NCBI Taxonomy" id="2901836"/>
    <lineage>
        <taxon>Bacteria</taxon>
        <taxon>Bacillati</taxon>
        <taxon>Bacillota</taxon>
        <taxon>Bacilli</taxon>
        <taxon>Bacillales</taxon>
        <taxon>Alicyclobacillaceae</taxon>
        <taxon>Fodinisporobacter</taxon>
    </lineage>
</organism>
<dbReference type="PANTHER" id="PTHR43673:SF10">
    <property type="entry name" value="NADH DEHYDROGENASE_NAD(P)H NITROREDUCTASE XCC3605-RELATED"/>
    <property type="match status" value="1"/>
</dbReference>
<comment type="similarity">
    <text evidence="1">Belongs to the nitroreductase family.</text>
</comment>
<evidence type="ECO:0000259" key="3">
    <source>
        <dbReference type="Pfam" id="PF00881"/>
    </source>
</evidence>
<gene>
    <name evidence="4" type="ORF">LSG31_22980</name>
</gene>
<reference evidence="4" key="1">
    <citation type="submission" date="2021-12" db="EMBL/GenBank/DDBJ databases">
        <title>Alicyclobacillaceae gen. nov., sp. nov., isolated from chalcocite enrichment system.</title>
        <authorList>
            <person name="Jiang Z."/>
        </authorList>
    </citation>
    <scope>NUCLEOTIDE SEQUENCE</scope>
    <source>
        <strain evidence="4">MYW30-H2</strain>
    </source>
</reference>
<evidence type="ECO:0000313" key="5">
    <source>
        <dbReference type="Proteomes" id="UP000830167"/>
    </source>
</evidence>
<sequence length="176" mass="19571">MDVLSAITYRREISKFKTEPLSEDAVRQVLQAAYLSPKGNNLPSCEFILVTNRQTLDSLETTTPYMKWLQTAPASIVIAANPQLSKYWLQDASIAGGYIWLAATSLGLGAAWGAVYHAEDAAESASRESHVRALLHIPESLRVVAILGFGQPDMVPKEKDMYPIEQVIHREIYRNP</sequence>
<dbReference type="InterPro" id="IPR029479">
    <property type="entry name" value="Nitroreductase"/>
</dbReference>
<dbReference type="InterPro" id="IPR000415">
    <property type="entry name" value="Nitroreductase-like"/>
</dbReference>
<protein>
    <submittedName>
        <fullName evidence="4">Nitroreductase family protein</fullName>
    </submittedName>
</protein>
<evidence type="ECO:0000313" key="4">
    <source>
        <dbReference type="EMBL" id="UOF90680.1"/>
    </source>
</evidence>
<dbReference type="PANTHER" id="PTHR43673">
    <property type="entry name" value="NAD(P)H NITROREDUCTASE YDGI-RELATED"/>
    <property type="match status" value="1"/>
</dbReference>
<dbReference type="Proteomes" id="UP000830167">
    <property type="component" value="Chromosome"/>
</dbReference>
<evidence type="ECO:0000256" key="1">
    <source>
        <dbReference type="ARBA" id="ARBA00007118"/>
    </source>
</evidence>
<keyword evidence="5" id="KW-1185">Reference proteome</keyword>
<dbReference type="SUPFAM" id="SSF55469">
    <property type="entry name" value="FMN-dependent nitroreductase-like"/>
    <property type="match status" value="1"/>
</dbReference>
<name>A0ABY4CJQ3_9BACL</name>
<dbReference type="EMBL" id="CP089291">
    <property type="protein sequence ID" value="UOF90680.1"/>
    <property type="molecule type" value="Genomic_DNA"/>
</dbReference>
<dbReference type="RefSeq" id="WP_347437379.1">
    <property type="nucleotide sequence ID" value="NZ_CP089291.1"/>
</dbReference>
<keyword evidence="2" id="KW-0560">Oxidoreductase</keyword>
<feature type="domain" description="Nitroreductase" evidence="3">
    <location>
        <begin position="63"/>
        <end position="150"/>
    </location>
</feature>
<dbReference type="Gene3D" id="3.40.109.10">
    <property type="entry name" value="NADH Oxidase"/>
    <property type="match status" value="1"/>
</dbReference>
<proteinExistence type="inferred from homology"/>
<accession>A0ABY4CJQ3</accession>